<proteinExistence type="evidence at transcript level"/>
<feature type="signal peptide" evidence="1">
    <location>
        <begin position="1"/>
        <end position="30"/>
    </location>
</feature>
<evidence type="ECO:0000256" key="1">
    <source>
        <dbReference type="SAM" id="SignalP"/>
    </source>
</evidence>
<dbReference type="EMBL" id="KY472799">
    <property type="protein sequence ID" value="AUR26543.1"/>
    <property type="molecule type" value="mRNA"/>
</dbReference>
<keyword evidence="1" id="KW-0732">Signal</keyword>
<sequence>MEKASIKFTFLTLFVIAIAVAVVPVPKVEARELQQPLSMLVAKMEAKELPKLTLSVQPNQICLLCSSNSDCNYPLWTHCRDGCCQIF</sequence>
<name>A0A2K9QL61_9LAMI</name>
<accession>A0A2K9QL61</accession>
<feature type="chain" id="PRO_5014772322" evidence="1">
    <location>
        <begin position="31"/>
        <end position="87"/>
    </location>
</feature>
<dbReference type="AlphaFoldDB" id="A0A2K9QL61"/>
<protein>
    <submittedName>
        <fullName evidence="2">Jasmintide 4</fullName>
    </submittedName>
</protein>
<reference evidence="2" key="1">
    <citation type="submission" date="2017-01" db="EMBL/GenBank/DDBJ databases">
        <authorList>
            <person name="Mah S.A."/>
            <person name="Swanson W.J."/>
            <person name="Moy G.W."/>
            <person name="Vacquier V.D."/>
        </authorList>
    </citation>
    <scope>NUCLEOTIDE SEQUENCE</scope>
</reference>
<evidence type="ECO:0000313" key="2">
    <source>
        <dbReference type="EMBL" id="AUR26543.1"/>
    </source>
</evidence>
<organism evidence="2">
    <name type="scientific">Jasminum sambac</name>
    <dbReference type="NCBI Taxonomy" id="660624"/>
    <lineage>
        <taxon>Eukaryota</taxon>
        <taxon>Viridiplantae</taxon>
        <taxon>Streptophyta</taxon>
        <taxon>Embryophyta</taxon>
        <taxon>Tracheophyta</taxon>
        <taxon>Spermatophyta</taxon>
        <taxon>Magnoliopsida</taxon>
        <taxon>eudicotyledons</taxon>
        <taxon>Gunneridae</taxon>
        <taxon>Pentapetalae</taxon>
        <taxon>asterids</taxon>
        <taxon>lamiids</taxon>
        <taxon>Lamiales</taxon>
        <taxon>Oleaceae</taxon>
        <taxon>Jasmineae</taxon>
        <taxon>Jasminum</taxon>
    </lineage>
</organism>